<reference evidence="1 2" key="1">
    <citation type="submission" date="2020-02" db="EMBL/GenBank/DDBJ databases">
        <title>Draft genome sequence of Haematococcus lacustris strain NIES-144.</title>
        <authorList>
            <person name="Morimoto D."/>
            <person name="Nakagawa S."/>
            <person name="Yoshida T."/>
            <person name="Sawayama S."/>
        </authorList>
    </citation>
    <scope>NUCLEOTIDE SEQUENCE [LARGE SCALE GENOMIC DNA]</scope>
    <source>
        <strain evidence="1 2">NIES-144</strain>
    </source>
</reference>
<evidence type="ECO:0000313" key="2">
    <source>
        <dbReference type="Proteomes" id="UP000485058"/>
    </source>
</evidence>
<evidence type="ECO:0000313" key="1">
    <source>
        <dbReference type="EMBL" id="GFH27606.1"/>
    </source>
</evidence>
<protein>
    <submittedName>
        <fullName evidence="1">Uncharacterized protein</fullName>
    </submittedName>
</protein>
<gene>
    <name evidence="1" type="ORF">HaLaN_25956</name>
</gene>
<dbReference type="Proteomes" id="UP000485058">
    <property type="component" value="Unassembled WGS sequence"/>
</dbReference>
<accession>A0A6A0A403</accession>
<dbReference type="AlphaFoldDB" id="A0A6A0A403"/>
<keyword evidence="2" id="KW-1185">Reference proteome</keyword>
<comment type="caution">
    <text evidence="1">The sequence shown here is derived from an EMBL/GenBank/DDBJ whole genome shotgun (WGS) entry which is preliminary data.</text>
</comment>
<dbReference type="EMBL" id="BLLF01003543">
    <property type="protein sequence ID" value="GFH27606.1"/>
    <property type="molecule type" value="Genomic_DNA"/>
</dbReference>
<sequence length="81" mass="8442">MAFKTALQGVGRGVACSQEREPTLERGTVLFRNHWTSGLTAGVAGSYPLDLQSFSAAAHACTSSVATPLPAEKRRAGHPGC</sequence>
<proteinExistence type="predicted"/>
<name>A0A6A0A403_HAELA</name>
<organism evidence="1 2">
    <name type="scientific">Haematococcus lacustris</name>
    <name type="common">Green alga</name>
    <name type="synonym">Haematococcus pluvialis</name>
    <dbReference type="NCBI Taxonomy" id="44745"/>
    <lineage>
        <taxon>Eukaryota</taxon>
        <taxon>Viridiplantae</taxon>
        <taxon>Chlorophyta</taxon>
        <taxon>core chlorophytes</taxon>
        <taxon>Chlorophyceae</taxon>
        <taxon>CS clade</taxon>
        <taxon>Chlamydomonadales</taxon>
        <taxon>Haematococcaceae</taxon>
        <taxon>Haematococcus</taxon>
    </lineage>
</organism>